<dbReference type="PANTHER" id="PTHR11566:SF235">
    <property type="entry name" value="DYNAMIN-RELATED PROTEIN DNM1"/>
    <property type="match status" value="1"/>
</dbReference>
<organism evidence="16 17">
    <name type="scientific">Choanephora cucurbitarum</name>
    <dbReference type="NCBI Taxonomy" id="101091"/>
    <lineage>
        <taxon>Eukaryota</taxon>
        <taxon>Fungi</taxon>
        <taxon>Fungi incertae sedis</taxon>
        <taxon>Mucoromycota</taxon>
        <taxon>Mucoromycotina</taxon>
        <taxon>Mucoromycetes</taxon>
        <taxon>Mucorales</taxon>
        <taxon>Mucorineae</taxon>
        <taxon>Choanephoraceae</taxon>
        <taxon>Choanephoroideae</taxon>
        <taxon>Choanephora</taxon>
    </lineage>
</organism>
<evidence type="ECO:0000256" key="6">
    <source>
        <dbReference type="ARBA" id="ARBA00022679"/>
    </source>
</evidence>
<dbReference type="PROSITE" id="PS00410">
    <property type="entry name" value="G_DYNAMIN_1"/>
    <property type="match status" value="1"/>
</dbReference>
<accession>A0A1C7N6K9</accession>
<dbReference type="OrthoDB" id="5061070at2759"/>
<proteinExistence type="inferred from homology"/>
<keyword evidence="8" id="KW-0350">Heme biosynthesis</keyword>
<dbReference type="STRING" id="101091.A0A1C7N6K9"/>
<dbReference type="SUPFAM" id="SSF53850">
    <property type="entry name" value="Periplasmic binding protein-like II"/>
    <property type="match status" value="1"/>
</dbReference>
<dbReference type="InterPro" id="IPR036803">
    <property type="entry name" value="Porphobilinogen_deaminase_C_sf"/>
</dbReference>
<dbReference type="SMART" id="SM00053">
    <property type="entry name" value="DYNc"/>
    <property type="match status" value="1"/>
</dbReference>
<evidence type="ECO:0000313" key="16">
    <source>
        <dbReference type="EMBL" id="OBZ84687.1"/>
    </source>
</evidence>
<evidence type="ECO:0000256" key="9">
    <source>
        <dbReference type="ARBA" id="ARBA00023134"/>
    </source>
</evidence>
<dbReference type="CDD" id="cd13645">
    <property type="entry name" value="PBP2_HuPBGD_like"/>
    <property type="match status" value="1"/>
</dbReference>
<evidence type="ECO:0000256" key="3">
    <source>
        <dbReference type="ARBA" id="ARBA00005638"/>
    </source>
</evidence>
<dbReference type="GO" id="GO:0008017">
    <property type="term" value="F:microtubule binding"/>
    <property type="evidence" value="ECO:0007669"/>
    <property type="project" value="TreeGrafter"/>
</dbReference>
<dbReference type="GO" id="GO:0048312">
    <property type="term" value="P:intracellular distribution of mitochondria"/>
    <property type="evidence" value="ECO:0007669"/>
    <property type="project" value="TreeGrafter"/>
</dbReference>
<dbReference type="InterPro" id="IPR022812">
    <property type="entry name" value="Dynamin"/>
</dbReference>
<dbReference type="HAMAP" id="MF_00260">
    <property type="entry name" value="Porphobil_deam"/>
    <property type="match status" value="1"/>
</dbReference>
<evidence type="ECO:0000256" key="4">
    <source>
        <dbReference type="ARBA" id="ARBA00012655"/>
    </source>
</evidence>
<dbReference type="Gene3D" id="3.40.190.10">
    <property type="entry name" value="Periplasmic binding protein-like II"/>
    <property type="match status" value="2"/>
</dbReference>
<dbReference type="FunFam" id="3.40.190.10:FF:000260">
    <property type="entry name" value="Porphobilinogen deaminase"/>
    <property type="match status" value="1"/>
</dbReference>
<dbReference type="Pfam" id="PF01031">
    <property type="entry name" value="Dynamin_M"/>
    <property type="match status" value="1"/>
</dbReference>
<dbReference type="SUPFAM" id="SSF52540">
    <property type="entry name" value="P-loop containing nucleoside triphosphate hydrolases"/>
    <property type="match status" value="1"/>
</dbReference>
<dbReference type="NCBIfam" id="TIGR00212">
    <property type="entry name" value="hemC"/>
    <property type="match status" value="1"/>
</dbReference>
<dbReference type="GO" id="GO:0005525">
    <property type="term" value="F:GTP binding"/>
    <property type="evidence" value="ECO:0007669"/>
    <property type="project" value="UniProtKB-KW"/>
</dbReference>
<evidence type="ECO:0000256" key="1">
    <source>
        <dbReference type="ARBA" id="ARBA00001916"/>
    </source>
</evidence>
<evidence type="ECO:0000256" key="14">
    <source>
        <dbReference type="SAM" id="MobiDB-lite"/>
    </source>
</evidence>
<reference evidence="16 17" key="1">
    <citation type="submission" date="2016-03" db="EMBL/GenBank/DDBJ databases">
        <title>Choanephora cucurbitarum.</title>
        <authorList>
            <person name="Min B."/>
            <person name="Park H."/>
            <person name="Park J.-H."/>
            <person name="Shin H.-D."/>
            <person name="Choi I.-G."/>
        </authorList>
    </citation>
    <scope>NUCLEOTIDE SEQUENCE [LARGE SCALE GENOMIC DNA]</scope>
    <source>
        <strain evidence="16 17">KUS-F28377</strain>
    </source>
</reference>
<dbReference type="GO" id="GO:0003924">
    <property type="term" value="F:GTPase activity"/>
    <property type="evidence" value="ECO:0007669"/>
    <property type="project" value="InterPro"/>
</dbReference>
<dbReference type="SUPFAM" id="SSF54782">
    <property type="entry name" value="Porphobilinogen deaminase (hydroxymethylbilane synthase), C-terminal domain"/>
    <property type="match status" value="1"/>
</dbReference>
<dbReference type="PROSITE" id="PS51718">
    <property type="entry name" value="G_DYNAMIN_2"/>
    <property type="match status" value="1"/>
</dbReference>
<dbReference type="GO" id="GO:0005777">
    <property type="term" value="C:peroxisome"/>
    <property type="evidence" value="ECO:0007669"/>
    <property type="project" value="TreeGrafter"/>
</dbReference>
<dbReference type="Gene3D" id="3.40.50.300">
    <property type="entry name" value="P-loop containing nucleotide triphosphate hydrolases"/>
    <property type="match status" value="1"/>
</dbReference>
<protein>
    <recommendedName>
        <fullName evidence="5">Porphobilinogen deaminase</fullName>
        <ecNumber evidence="4">2.5.1.61</ecNumber>
    </recommendedName>
    <alternativeName>
        <fullName evidence="12">Hydroxymethylbilane synthase</fullName>
    </alternativeName>
    <alternativeName>
        <fullName evidence="11">Pre-uroporphyrinogen synthase</fullName>
    </alternativeName>
</protein>
<dbReference type="GO" id="GO:0006782">
    <property type="term" value="P:protoporphyrinogen IX biosynthetic process"/>
    <property type="evidence" value="ECO:0007669"/>
    <property type="project" value="UniProtKB-UniPathway"/>
</dbReference>
<dbReference type="CDD" id="cd08771">
    <property type="entry name" value="DLP_1"/>
    <property type="match status" value="1"/>
</dbReference>
<dbReference type="GO" id="GO:0006897">
    <property type="term" value="P:endocytosis"/>
    <property type="evidence" value="ECO:0007669"/>
    <property type="project" value="TreeGrafter"/>
</dbReference>
<evidence type="ECO:0000256" key="12">
    <source>
        <dbReference type="ARBA" id="ARBA00033064"/>
    </source>
</evidence>
<dbReference type="InterPro" id="IPR019762">
    <property type="entry name" value="Dynamin_GTPase_CS"/>
</dbReference>
<evidence type="ECO:0000256" key="5">
    <source>
        <dbReference type="ARBA" id="ARBA00016519"/>
    </source>
</evidence>
<dbReference type="FunFam" id="3.40.190.10:FF:000005">
    <property type="entry name" value="Porphobilinogen deaminase"/>
    <property type="match status" value="1"/>
</dbReference>
<keyword evidence="10" id="KW-0627">Porphyrin biosynthesis</keyword>
<evidence type="ECO:0000256" key="11">
    <source>
        <dbReference type="ARBA" id="ARBA00030685"/>
    </source>
</evidence>
<dbReference type="GO" id="GO:0005739">
    <property type="term" value="C:mitochondrion"/>
    <property type="evidence" value="ECO:0007669"/>
    <property type="project" value="TreeGrafter"/>
</dbReference>
<dbReference type="Pfam" id="PF01379">
    <property type="entry name" value="Porphobil_deam"/>
    <property type="match status" value="1"/>
</dbReference>
<keyword evidence="6" id="KW-0808">Transferase</keyword>
<dbReference type="Gene3D" id="3.30.160.40">
    <property type="entry name" value="Porphobilinogen deaminase, C-terminal domain"/>
    <property type="match status" value="1"/>
</dbReference>
<dbReference type="PANTHER" id="PTHR11566">
    <property type="entry name" value="DYNAMIN"/>
    <property type="match status" value="1"/>
</dbReference>
<keyword evidence="9 13" id="KW-0342">GTP-binding</keyword>
<dbReference type="GO" id="GO:0005874">
    <property type="term" value="C:microtubule"/>
    <property type="evidence" value="ECO:0007669"/>
    <property type="project" value="TreeGrafter"/>
</dbReference>
<feature type="domain" description="Dynamin-type G" evidence="15">
    <location>
        <begin position="23"/>
        <end position="293"/>
    </location>
</feature>
<dbReference type="GO" id="GO:0016020">
    <property type="term" value="C:membrane"/>
    <property type="evidence" value="ECO:0007669"/>
    <property type="project" value="TreeGrafter"/>
</dbReference>
<comment type="cofactor">
    <cofactor evidence="1">
        <name>dipyrromethane</name>
        <dbReference type="ChEBI" id="CHEBI:60342"/>
    </cofactor>
</comment>
<dbReference type="InterPro" id="IPR001401">
    <property type="entry name" value="Dynamin_GTPase"/>
</dbReference>
<dbReference type="FunFam" id="3.30.160.40:FF:000002">
    <property type="entry name" value="Porphobilinogen deaminase"/>
    <property type="match status" value="1"/>
</dbReference>
<comment type="caution">
    <text evidence="16">The sequence shown here is derived from an EMBL/GenBank/DDBJ whole genome shotgun (WGS) entry which is preliminary data.</text>
</comment>
<dbReference type="Gene3D" id="1.20.120.1240">
    <property type="entry name" value="Dynamin, middle domain"/>
    <property type="match status" value="1"/>
</dbReference>
<evidence type="ECO:0000256" key="10">
    <source>
        <dbReference type="ARBA" id="ARBA00023244"/>
    </source>
</evidence>
<dbReference type="EMBL" id="LUGH01000481">
    <property type="protein sequence ID" value="OBZ84687.1"/>
    <property type="molecule type" value="Genomic_DNA"/>
</dbReference>
<dbReference type="InterPro" id="IPR000375">
    <property type="entry name" value="Dynamin_stalk"/>
</dbReference>
<dbReference type="Proteomes" id="UP000093000">
    <property type="component" value="Unassembled WGS sequence"/>
</dbReference>
<comment type="similarity">
    <text evidence="13">Belongs to the TRAFAC class dynamin-like GTPase superfamily. Dynamin/Fzo/YdjA family.</text>
</comment>
<evidence type="ECO:0000313" key="17">
    <source>
        <dbReference type="Proteomes" id="UP000093000"/>
    </source>
</evidence>
<dbReference type="PRINTS" id="PR00195">
    <property type="entry name" value="DYNAMIN"/>
</dbReference>
<name>A0A1C7N6K9_9FUNG</name>
<dbReference type="Pfam" id="PF00350">
    <property type="entry name" value="Dynamin_N"/>
    <property type="match status" value="1"/>
</dbReference>
<comment type="similarity">
    <text evidence="3">Belongs to the HMBS family.</text>
</comment>
<dbReference type="InterPro" id="IPR045063">
    <property type="entry name" value="Dynamin_N"/>
</dbReference>
<keyword evidence="7 13" id="KW-0547">Nucleotide-binding</keyword>
<comment type="pathway">
    <text evidence="2">Porphyrin-containing compound metabolism; protoporphyrin-IX biosynthesis; coproporphyrinogen-III from 5-aminolevulinate: step 2/4.</text>
</comment>
<dbReference type="GO" id="GO:0000266">
    <property type="term" value="P:mitochondrial fission"/>
    <property type="evidence" value="ECO:0007669"/>
    <property type="project" value="TreeGrafter"/>
</dbReference>
<gene>
    <name evidence="16" type="primary">DNM1_0</name>
    <name evidence="16" type="ORF">A0J61_07261</name>
</gene>
<dbReference type="InterPro" id="IPR027417">
    <property type="entry name" value="P-loop_NTPase"/>
</dbReference>
<feature type="compositionally biased region" description="Basic residues" evidence="14">
    <location>
        <begin position="509"/>
        <end position="521"/>
    </location>
</feature>
<dbReference type="UniPathway" id="UPA00251">
    <property type="reaction ID" value="UER00319"/>
</dbReference>
<sequence>MNDLIELTNKLQTVVTSVGADSTLDLPLITVVGSQSSGKSSVLETLVQRDFLPRGSGIVTRRPLILQLVTLPQTDALEYGEFLHIKDKKFYEFTEIREEIERETSRLAGGNKGISRMPIHLRIYSPKVLNLTLVDLPGLTKIPIGDQPNDIEKQIRSLVMDFISNPNSIILAVTPANSDLVNSDSLKMARQVDPEGKRTIGVLTKLDLMDAGTNALDILSGRSYPLKLGFIGVVNRSQQDILTNKPMSTAIEAENQFFQQHPAYRSVAAKCGTQYLNKQLNTILHAHIKEKLPELKTKLGQLISQKQQELSQYGEPTVSTDPLHRGPLILRLLTKFSNDFVAAIDGTSSEMSTKELCGGARIYYIFNNVFGQALDAIPACANLTNHDIRTAIRNSTGPRPSLFVPELAFDLLVRPQIKLLEAPSLRCVELVYEELMKVCHSSDTKELLRYPRLHQRLVEVVSELLRERLSPTSSYVESLIAIERAYINTNHPDFLGAAGAMANLETESKKKKKETKRRHRQSPPASFDLTRPQLMNGHLRSDQGDTGSVVDEPSGESAPKDSFLTYFFGGAGKNERPALGSQEMMTKAQYAPPISVNSMMENEMVPDDSLVRLLFASLLSPGHRLAKLGVHNPLWDTSFGVVSSSGVSGAGAGAGAGASAGAGAGAGASAGAGVSVSSSSGDGGVVTLGAGGMAVSIGDGAVSGVGADDDAECPIYENDLPKIIKKFRQENLNKLLSPVPPLSAPKTIVIGSRKSQLALVQTHIVRDILQSTYPEYEFDIKSMSTTGDKILNQALSKIGEKALFTKELEIALEKGTVDLVVHSLKDLPTVLPGGMFLGAIMERENPNDALVLNEKWKGHTLATLPAGSVIGTSSLRRVAQLKRRYPHLKFIDARGNLNTRLAKLDDPEGPYSGIILAVAGLVRIDKGDRISQILTSSDSLHAVSQGALGIECRESDKDIRALLEPLNHQDTRLACLCERSLMRTLEGGCSVPIGVNSRLENNTLWLHGLVSSLDGQNVVEHQDQVDLAIADTKEKKEQLAAQLGQAVAEKLIEIGADKILAELGHH</sequence>
<evidence type="ECO:0000256" key="7">
    <source>
        <dbReference type="ARBA" id="ARBA00022741"/>
    </source>
</evidence>
<dbReference type="EC" id="2.5.1.61" evidence="4"/>
<dbReference type="InterPro" id="IPR000860">
    <property type="entry name" value="HemC"/>
</dbReference>
<dbReference type="GO" id="GO:0004418">
    <property type="term" value="F:hydroxymethylbilane synthase activity"/>
    <property type="evidence" value="ECO:0007669"/>
    <property type="project" value="UniProtKB-EC"/>
</dbReference>
<dbReference type="Pfam" id="PF03900">
    <property type="entry name" value="Porphobil_deamC"/>
    <property type="match status" value="1"/>
</dbReference>
<feature type="region of interest" description="Disordered" evidence="14">
    <location>
        <begin position="507"/>
        <end position="557"/>
    </location>
</feature>
<dbReference type="GO" id="GO:0016559">
    <property type="term" value="P:peroxisome fission"/>
    <property type="evidence" value="ECO:0007669"/>
    <property type="project" value="TreeGrafter"/>
</dbReference>
<evidence type="ECO:0000256" key="8">
    <source>
        <dbReference type="ARBA" id="ARBA00023133"/>
    </source>
</evidence>
<keyword evidence="17" id="KW-1185">Reference proteome</keyword>
<evidence type="ECO:0000259" key="15">
    <source>
        <dbReference type="PROSITE" id="PS51718"/>
    </source>
</evidence>
<dbReference type="FunFam" id="3.40.50.300:FF:001027">
    <property type="entry name" value="dynamin-related protein 3A"/>
    <property type="match status" value="1"/>
</dbReference>
<dbReference type="InterPro" id="IPR030381">
    <property type="entry name" value="G_DYNAMIN_dom"/>
</dbReference>
<evidence type="ECO:0000256" key="2">
    <source>
        <dbReference type="ARBA" id="ARBA00004735"/>
    </source>
</evidence>
<evidence type="ECO:0000256" key="13">
    <source>
        <dbReference type="RuleBase" id="RU003932"/>
    </source>
</evidence>
<dbReference type="InterPro" id="IPR022418">
    <property type="entry name" value="Porphobilinogen_deaminase_C"/>
</dbReference>
<dbReference type="AlphaFoldDB" id="A0A1C7N6K9"/>
<dbReference type="PROSITE" id="PS00533">
    <property type="entry name" value="PORPHOBILINOGEN_DEAM"/>
    <property type="match status" value="1"/>
</dbReference>
<dbReference type="InterPro" id="IPR022419">
    <property type="entry name" value="Porphobilin_deaminase_cofac_BS"/>
</dbReference>
<dbReference type="InterPro" id="IPR022417">
    <property type="entry name" value="Porphobilin_deaminase_N"/>
</dbReference>
<dbReference type="InParanoid" id="A0A1C7N6K9"/>